<dbReference type="CDD" id="cd00038">
    <property type="entry name" value="CAP_ED"/>
    <property type="match status" value="1"/>
</dbReference>
<keyword evidence="2" id="KW-0238">DNA-binding</keyword>
<evidence type="ECO:0000259" key="4">
    <source>
        <dbReference type="PROSITE" id="PS50042"/>
    </source>
</evidence>
<dbReference type="Gene3D" id="2.60.120.10">
    <property type="entry name" value="Jelly Rolls"/>
    <property type="match status" value="1"/>
</dbReference>
<dbReference type="SMART" id="SM00419">
    <property type="entry name" value="HTH_CRP"/>
    <property type="match status" value="1"/>
</dbReference>
<dbReference type="InterPro" id="IPR012318">
    <property type="entry name" value="HTH_CRP"/>
</dbReference>
<feature type="domain" description="Cyclic nucleotide-binding" evidence="4">
    <location>
        <begin position="11"/>
        <end position="109"/>
    </location>
</feature>
<gene>
    <name evidence="6" type="ORF">IAB60_07305</name>
</gene>
<dbReference type="SUPFAM" id="SSF51206">
    <property type="entry name" value="cAMP-binding domain-like"/>
    <property type="match status" value="1"/>
</dbReference>
<keyword evidence="3" id="KW-0804">Transcription</keyword>
<dbReference type="PROSITE" id="PS51063">
    <property type="entry name" value="HTH_CRP_2"/>
    <property type="match status" value="1"/>
</dbReference>
<dbReference type="AlphaFoldDB" id="A0A9D1GKP4"/>
<dbReference type="GO" id="GO:0003677">
    <property type="term" value="F:DNA binding"/>
    <property type="evidence" value="ECO:0007669"/>
    <property type="project" value="UniProtKB-KW"/>
</dbReference>
<dbReference type="InterPro" id="IPR018490">
    <property type="entry name" value="cNMP-bd_dom_sf"/>
</dbReference>
<reference evidence="6" key="1">
    <citation type="submission" date="2020-10" db="EMBL/GenBank/DDBJ databases">
        <authorList>
            <person name="Gilroy R."/>
        </authorList>
    </citation>
    <scope>NUCLEOTIDE SEQUENCE</scope>
    <source>
        <strain evidence="6">CHK123-3438</strain>
    </source>
</reference>
<accession>A0A9D1GKP4</accession>
<dbReference type="Proteomes" id="UP000886860">
    <property type="component" value="Unassembled WGS sequence"/>
</dbReference>
<evidence type="ECO:0000256" key="1">
    <source>
        <dbReference type="ARBA" id="ARBA00023015"/>
    </source>
</evidence>
<dbReference type="PROSITE" id="PS50042">
    <property type="entry name" value="CNMP_BINDING_3"/>
    <property type="match status" value="1"/>
</dbReference>
<organism evidence="6 7">
    <name type="scientific">Candidatus Caccovicinus merdipullorum</name>
    <dbReference type="NCBI Taxonomy" id="2840724"/>
    <lineage>
        <taxon>Bacteria</taxon>
        <taxon>Bacillati</taxon>
        <taxon>Bacillota</taxon>
        <taxon>Clostridia</taxon>
        <taxon>Eubacteriales</taxon>
        <taxon>Candidatus Caccovicinus</taxon>
    </lineage>
</organism>
<dbReference type="Pfam" id="PF00027">
    <property type="entry name" value="cNMP_binding"/>
    <property type="match status" value="1"/>
</dbReference>
<evidence type="ECO:0000313" key="7">
    <source>
        <dbReference type="Proteomes" id="UP000886860"/>
    </source>
</evidence>
<sequence>MDYHFLSKTILFQGVSPEEAEQMLSCLQAKEKMYKKDELIFCAGDVTPALGFVLSGSVLIESDDVWGNRSVLDRAGAGQIFAETYACVPGERLMVNVRAAEPVRVLFLDVGKVLHVCSGACSCHNKLIRNLLSISAQKNLNLSRRILHTSSKTIRGRILSYLSYQSMRAGSREFQIPFNRQQLADYLGVDRSAMSSELGKMQKEGILRTERNYFCLLEQKDEYS</sequence>
<keyword evidence="1" id="KW-0805">Transcription regulation</keyword>
<proteinExistence type="predicted"/>
<reference evidence="6" key="2">
    <citation type="journal article" date="2021" name="PeerJ">
        <title>Extensive microbial diversity within the chicken gut microbiome revealed by metagenomics and culture.</title>
        <authorList>
            <person name="Gilroy R."/>
            <person name="Ravi A."/>
            <person name="Getino M."/>
            <person name="Pursley I."/>
            <person name="Horton D.L."/>
            <person name="Alikhan N.F."/>
            <person name="Baker D."/>
            <person name="Gharbi K."/>
            <person name="Hall N."/>
            <person name="Watson M."/>
            <person name="Adriaenssens E.M."/>
            <person name="Foster-Nyarko E."/>
            <person name="Jarju S."/>
            <person name="Secka A."/>
            <person name="Antonio M."/>
            <person name="Oren A."/>
            <person name="Chaudhuri R.R."/>
            <person name="La Ragione R."/>
            <person name="Hildebrand F."/>
            <person name="Pallen M.J."/>
        </authorList>
    </citation>
    <scope>NUCLEOTIDE SEQUENCE</scope>
    <source>
        <strain evidence="6">CHK123-3438</strain>
    </source>
</reference>
<dbReference type="InterPro" id="IPR036390">
    <property type="entry name" value="WH_DNA-bd_sf"/>
</dbReference>
<evidence type="ECO:0000259" key="5">
    <source>
        <dbReference type="PROSITE" id="PS51063"/>
    </source>
</evidence>
<dbReference type="SUPFAM" id="SSF46785">
    <property type="entry name" value="Winged helix' DNA-binding domain"/>
    <property type="match status" value="1"/>
</dbReference>
<dbReference type="InterPro" id="IPR014710">
    <property type="entry name" value="RmlC-like_jellyroll"/>
</dbReference>
<evidence type="ECO:0000313" key="6">
    <source>
        <dbReference type="EMBL" id="HIT41884.1"/>
    </source>
</evidence>
<dbReference type="Pfam" id="PF13545">
    <property type="entry name" value="HTH_Crp_2"/>
    <property type="match status" value="1"/>
</dbReference>
<feature type="domain" description="HTH crp-type" evidence="5">
    <location>
        <begin position="152"/>
        <end position="220"/>
    </location>
</feature>
<protein>
    <submittedName>
        <fullName evidence="6">Crp/Fnr family transcriptional regulator</fullName>
    </submittedName>
</protein>
<dbReference type="GO" id="GO:0006355">
    <property type="term" value="P:regulation of DNA-templated transcription"/>
    <property type="evidence" value="ECO:0007669"/>
    <property type="project" value="InterPro"/>
</dbReference>
<evidence type="ECO:0000256" key="3">
    <source>
        <dbReference type="ARBA" id="ARBA00023163"/>
    </source>
</evidence>
<dbReference type="InterPro" id="IPR000595">
    <property type="entry name" value="cNMP-bd_dom"/>
</dbReference>
<dbReference type="EMBL" id="DVKS01000123">
    <property type="protein sequence ID" value="HIT41884.1"/>
    <property type="molecule type" value="Genomic_DNA"/>
</dbReference>
<name>A0A9D1GKP4_9FIRM</name>
<comment type="caution">
    <text evidence="6">The sequence shown here is derived from an EMBL/GenBank/DDBJ whole genome shotgun (WGS) entry which is preliminary data.</text>
</comment>
<evidence type="ECO:0000256" key="2">
    <source>
        <dbReference type="ARBA" id="ARBA00023125"/>
    </source>
</evidence>